<feature type="region of interest" description="Disordered" evidence="1">
    <location>
        <begin position="351"/>
        <end position="392"/>
    </location>
</feature>
<dbReference type="EMBL" id="JAZAVJ010000098">
    <property type="protein sequence ID" value="KAK7414665.1"/>
    <property type="molecule type" value="Genomic_DNA"/>
</dbReference>
<comment type="caution">
    <text evidence="3">The sequence shown here is derived from an EMBL/GenBank/DDBJ whole genome shotgun (WGS) entry which is preliminary data.</text>
</comment>
<gene>
    <name evidence="3" type="ORF">QQX98_006522</name>
</gene>
<accession>A0ABR1H0N7</accession>
<organism evidence="3 4">
    <name type="scientific">Neonectria punicea</name>
    <dbReference type="NCBI Taxonomy" id="979145"/>
    <lineage>
        <taxon>Eukaryota</taxon>
        <taxon>Fungi</taxon>
        <taxon>Dikarya</taxon>
        <taxon>Ascomycota</taxon>
        <taxon>Pezizomycotina</taxon>
        <taxon>Sordariomycetes</taxon>
        <taxon>Hypocreomycetidae</taxon>
        <taxon>Hypocreales</taxon>
        <taxon>Nectriaceae</taxon>
        <taxon>Neonectria</taxon>
    </lineage>
</organism>
<keyword evidence="2" id="KW-1133">Transmembrane helix</keyword>
<feature type="compositionally biased region" description="Low complexity" evidence="1">
    <location>
        <begin position="363"/>
        <end position="381"/>
    </location>
</feature>
<feature type="region of interest" description="Disordered" evidence="1">
    <location>
        <begin position="286"/>
        <end position="335"/>
    </location>
</feature>
<evidence type="ECO:0000313" key="4">
    <source>
        <dbReference type="Proteomes" id="UP001498476"/>
    </source>
</evidence>
<protein>
    <submittedName>
        <fullName evidence="3">Uncharacterized protein</fullName>
    </submittedName>
</protein>
<feature type="compositionally biased region" description="Polar residues" evidence="1">
    <location>
        <begin position="194"/>
        <end position="205"/>
    </location>
</feature>
<feature type="transmembrane region" description="Helical" evidence="2">
    <location>
        <begin position="87"/>
        <end position="110"/>
    </location>
</feature>
<feature type="compositionally biased region" description="Basic and acidic residues" evidence="1">
    <location>
        <begin position="124"/>
        <end position="142"/>
    </location>
</feature>
<keyword evidence="2" id="KW-0472">Membrane</keyword>
<evidence type="ECO:0000256" key="1">
    <source>
        <dbReference type="SAM" id="MobiDB-lite"/>
    </source>
</evidence>
<dbReference type="Proteomes" id="UP001498476">
    <property type="component" value="Unassembled WGS sequence"/>
</dbReference>
<proteinExistence type="predicted"/>
<evidence type="ECO:0000313" key="3">
    <source>
        <dbReference type="EMBL" id="KAK7414665.1"/>
    </source>
</evidence>
<keyword evidence="2" id="KW-0812">Transmembrane</keyword>
<feature type="region of interest" description="Disordered" evidence="1">
    <location>
        <begin position="120"/>
        <end position="208"/>
    </location>
</feature>
<keyword evidence="4" id="KW-1185">Reference proteome</keyword>
<sequence length="392" mass="41026">MNQCYSTKPVTVTTTMVITTTEDGSRTTYRTTAVTVKTPDEPTAVIDANDDGDQYVLKYFPSSIPKESPSSSADGDEGGSGGLSTGALAGIIAGSVAFLIVVLVAAFIIIRHLNKVVAAVSTPKRSDASKSRPSMKEFKPTDSEIDAYSVDPLMVPPRPSAPGPESSNPSPYNLASPDYSSNDPTPNGGVTGYQPVSTSAGNSRHTSFDAAVPGDDYFNANLGNARFSQQSAISAPTIANRRSVDSHGMYAHVRNYSNASDGSDGNGTPGWNQAAVMELEAQPYVPELPHSPSSVAFPREERRRSSGGSTVSGAPRPPLAVQRQRNRSDSFGQPGLGVVDEEIYGFYGPANYLVGQTDSHRPGTGNAGNAGNAGNSNNRSKANADEAEEAGK</sequence>
<feature type="compositionally biased region" description="Polar residues" evidence="1">
    <location>
        <begin position="165"/>
        <end position="185"/>
    </location>
</feature>
<name>A0ABR1H0N7_9HYPO</name>
<reference evidence="3 4" key="1">
    <citation type="journal article" date="2025" name="Microbiol. Resour. Announc.">
        <title>Draft genome sequences for Neonectria magnoliae and Neonectria punicea, canker pathogens of Liriodendron tulipifera and Acer saccharum in West Virginia.</title>
        <authorList>
            <person name="Petronek H.M."/>
            <person name="Kasson M.T."/>
            <person name="Metheny A.M."/>
            <person name="Stauder C.M."/>
            <person name="Lovett B."/>
            <person name="Lynch S.C."/>
            <person name="Garnas J.R."/>
            <person name="Kasson L.R."/>
            <person name="Stajich J.E."/>
        </authorList>
    </citation>
    <scope>NUCLEOTIDE SEQUENCE [LARGE SCALE GENOMIC DNA]</scope>
    <source>
        <strain evidence="3 4">NRRL 64653</strain>
    </source>
</reference>
<evidence type="ECO:0000256" key="2">
    <source>
        <dbReference type="SAM" id="Phobius"/>
    </source>
</evidence>